<reference evidence="2" key="1">
    <citation type="submission" date="2023-03" db="EMBL/GenBank/DDBJ databases">
        <title>Massive genome expansion in bonnet fungi (Mycena s.s.) driven by repeated elements and novel gene families across ecological guilds.</title>
        <authorList>
            <consortium name="Lawrence Berkeley National Laboratory"/>
            <person name="Harder C.B."/>
            <person name="Miyauchi S."/>
            <person name="Viragh M."/>
            <person name="Kuo A."/>
            <person name="Thoen E."/>
            <person name="Andreopoulos B."/>
            <person name="Lu D."/>
            <person name="Skrede I."/>
            <person name="Drula E."/>
            <person name="Henrissat B."/>
            <person name="Morin E."/>
            <person name="Kohler A."/>
            <person name="Barry K."/>
            <person name="LaButti K."/>
            <person name="Morin E."/>
            <person name="Salamov A."/>
            <person name="Lipzen A."/>
            <person name="Mereny Z."/>
            <person name="Hegedus B."/>
            <person name="Baldrian P."/>
            <person name="Stursova M."/>
            <person name="Weitz H."/>
            <person name="Taylor A."/>
            <person name="Grigoriev I.V."/>
            <person name="Nagy L.G."/>
            <person name="Martin F."/>
            <person name="Kauserud H."/>
        </authorList>
    </citation>
    <scope>NUCLEOTIDE SEQUENCE</scope>
    <source>
        <strain evidence="2">9144</strain>
    </source>
</reference>
<dbReference type="AlphaFoldDB" id="A0AAD6YCW8"/>
<organism evidence="2 3">
    <name type="scientific">Mycena pura</name>
    <dbReference type="NCBI Taxonomy" id="153505"/>
    <lineage>
        <taxon>Eukaryota</taxon>
        <taxon>Fungi</taxon>
        <taxon>Dikarya</taxon>
        <taxon>Basidiomycota</taxon>
        <taxon>Agaricomycotina</taxon>
        <taxon>Agaricomycetes</taxon>
        <taxon>Agaricomycetidae</taxon>
        <taxon>Agaricales</taxon>
        <taxon>Marasmiineae</taxon>
        <taxon>Mycenaceae</taxon>
        <taxon>Mycena</taxon>
    </lineage>
</organism>
<dbReference type="Proteomes" id="UP001219525">
    <property type="component" value="Unassembled WGS sequence"/>
</dbReference>
<sequence>MPPADLMAVNAPLRQQGIYVARDMASMFVYFSPSYTSPPAPLPTTGHLAPKEQSHPTKRRPIFLEPEAWLRRLLLNRPRPATRPSARSATRKSGALNGKCIAGWQVHARCGDLQKKRRHSARVHRERIEELTQGRRAGASQLEAREGTQQASAPVRASAARASRGSHAGAGRLRGERASASARRERVEELTQGRRAGAGQLEARESMQRGERRAGGTRVPGARVANDVVSSARGGDGEAVQGGQGEAGFTTIGHAAPSTASRLRLQLRVTIGHPAATTIYMHHI</sequence>
<dbReference type="EMBL" id="JARJCW010000040">
    <property type="protein sequence ID" value="KAJ7206337.1"/>
    <property type="molecule type" value="Genomic_DNA"/>
</dbReference>
<gene>
    <name evidence="2" type="ORF">GGX14DRAFT_568308</name>
</gene>
<evidence type="ECO:0000313" key="2">
    <source>
        <dbReference type="EMBL" id="KAJ7206337.1"/>
    </source>
</evidence>
<keyword evidence="3" id="KW-1185">Reference proteome</keyword>
<evidence type="ECO:0000313" key="3">
    <source>
        <dbReference type="Proteomes" id="UP001219525"/>
    </source>
</evidence>
<evidence type="ECO:0000256" key="1">
    <source>
        <dbReference type="SAM" id="MobiDB-lite"/>
    </source>
</evidence>
<feature type="compositionally biased region" description="Basic and acidic residues" evidence="1">
    <location>
        <begin position="173"/>
        <end position="192"/>
    </location>
</feature>
<accession>A0AAD6YCW8</accession>
<feature type="region of interest" description="Disordered" evidence="1">
    <location>
        <begin position="116"/>
        <end position="249"/>
    </location>
</feature>
<name>A0AAD6YCW8_9AGAR</name>
<feature type="compositionally biased region" description="Basic residues" evidence="1">
    <location>
        <begin position="116"/>
        <end position="125"/>
    </location>
</feature>
<comment type="caution">
    <text evidence="2">The sequence shown here is derived from an EMBL/GenBank/DDBJ whole genome shotgun (WGS) entry which is preliminary data.</text>
</comment>
<feature type="compositionally biased region" description="Low complexity" evidence="1">
    <location>
        <begin position="151"/>
        <end position="171"/>
    </location>
</feature>
<proteinExistence type="predicted"/>
<protein>
    <submittedName>
        <fullName evidence="2">Uncharacterized protein</fullName>
    </submittedName>
</protein>
<feature type="compositionally biased region" description="Basic and acidic residues" evidence="1">
    <location>
        <begin position="202"/>
        <end position="214"/>
    </location>
</feature>